<gene>
    <name evidence="2" type="ORF">R7226_10335</name>
</gene>
<dbReference type="PANTHER" id="PTHR42951:SF4">
    <property type="entry name" value="ACYL-COENZYME A THIOESTERASE MBLAC2"/>
    <property type="match status" value="1"/>
</dbReference>
<dbReference type="SUPFAM" id="SSF56281">
    <property type="entry name" value="Metallo-hydrolase/oxidoreductase"/>
    <property type="match status" value="1"/>
</dbReference>
<dbReference type="InterPro" id="IPR050855">
    <property type="entry name" value="NDM-1-like"/>
</dbReference>
<dbReference type="CDD" id="cd16282">
    <property type="entry name" value="metallo-hydrolase-like_MBL-fold"/>
    <property type="match status" value="1"/>
</dbReference>
<dbReference type="SMART" id="SM00849">
    <property type="entry name" value="Lactamase_B"/>
    <property type="match status" value="1"/>
</dbReference>
<dbReference type="InterPro" id="IPR001279">
    <property type="entry name" value="Metallo-B-lactamas"/>
</dbReference>
<evidence type="ECO:0000313" key="3">
    <source>
        <dbReference type="Proteomes" id="UP001284601"/>
    </source>
</evidence>
<name>A0ABU4HN51_9ACTN</name>
<protein>
    <submittedName>
        <fullName evidence="2">MBL fold metallo-hydrolase</fullName>
    </submittedName>
</protein>
<accession>A0ABU4HN51</accession>
<dbReference type="PANTHER" id="PTHR42951">
    <property type="entry name" value="METALLO-BETA-LACTAMASE DOMAIN-CONTAINING"/>
    <property type="match status" value="1"/>
</dbReference>
<dbReference type="Pfam" id="PF00753">
    <property type="entry name" value="Lactamase_B"/>
    <property type="match status" value="1"/>
</dbReference>
<keyword evidence="3" id="KW-1185">Reference proteome</keyword>
<dbReference type="EMBL" id="JAWSTH010000021">
    <property type="protein sequence ID" value="MDW5594736.1"/>
    <property type="molecule type" value="Genomic_DNA"/>
</dbReference>
<sequence>MNVTLHGAPARFEGGLREVGRGVFVWLQPDGGWGEVNAGLVVGEGASTLIDTLWDQPRAREMLSAMAPHTVVAPIELVINTHSDGDHWWGNAEVPDDAAILTSAASLETMHEEAPPAGLARLRKLAGTVRHAPGAAGAMGRYVSDMLAPFDFDGVRLRHPDRTFKGERTEQVGGRELRLTEVGPAHTAGDLVIHVPDAGVVFGADILFFGVTPAMWAGPLANWLRALDLLLSLDADVYVPGHGDVGGRAEVEALRDYWRWLDAGVRTHHAAGRSAMETARTLIREPQFARYRDWICPERIVMSVTAVHRELSGKGPIPSSPPARARLFAQIAAIKREIER</sequence>
<dbReference type="RefSeq" id="WP_318597041.1">
    <property type="nucleotide sequence ID" value="NZ_JAWSTH010000021.1"/>
</dbReference>
<dbReference type="Gene3D" id="3.60.15.10">
    <property type="entry name" value="Ribonuclease Z/Hydroxyacylglutathione hydrolase-like"/>
    <property type="match status" value="1"/>
</dbReference>
<reference evidence="3" key="1">
    <citation type="submission" date="2023-07" db="EMBL/GenBank/DDBJ databases">
        <title>Conexibacter stalactiti sp. nov., isolated from stalactites in a lava cave and emended description of the genus Conexibacter.</title>
        <authorList>
            <person name="Lee S.D."/>
        </authorList>
    </citation>
    <scope>NUCLEOTIDE SEQUENCE [LARGE SCALE GENOMIC DNA]</scope>
    <source>
        <strain evidence="3">KCTC 39840</strain>
    </source>
</reference>
<comment type="caution">
    <text evidence="2">The sequence shown here is derived from an EMBL/GenBank/DDBJ whole genome shotgun (WGS) entry which is preliminary data.</text>
</comment>
<evidence type="ECO:0000259" key="1">
    <source>
        <dbReference type="SMART" id="SM00849"/>
    </source>
</evidence>
<proteinExistence type="predicted"/>
<evidence type="ECO:0000313" key="2">
    <source>
        <dbReference type="EMBL" id="MDW5594736.1"/>
    </source>
</evidence>
<feature type="domain" description="Metallo-beta-lactamase" evidence="1">
    <location>
        <begin position="35"/>
        <end position="242"/>
    </location>
</feature>
<dbReference type="InterPro" id="IPR036866">
    <property type="entry name" value="RibonucZ/Hydroxyglut_hydro"/>
</dbReference>
<dbReference type="Proteomes" id="UP001284601">
    <property type="component" value="Unassembled WGS sequence"/>
</dbReference>
<organism evidence="2 3">
    <name type="scientific">Conexibacter stalactiti</name>
    <dbReference type="NCBI Taxonomy" id="1940611"/>
    <lineage>
        <taxon>Bacteria</taxon>
        <taxon>Bacillati</taxon>
        <taxon>Actinomycetota</taxon>
        <taxon>Thermoleophilia</taxon>
        <taxon>Solirubrobacterales</taxon>
        <taxon>Conexibacteraceae</taxon>
        <taxon>Conexibacter</taxon>
    </lineage>
</organism>